<dbReference type="EMBL" id="BGZK01002140">
    <property type="protein sequence ID" value="GBP91077.1"/>
    <property type="molecule type" value="Genomic_DNA"/>
</dbReference>
<dbReference type="Proteomes" id="UP000299102">
    <property type="component" value="Unassembled WGS sequence"/>
</dbReference>
<protein>
    <submittedName>
        <fullName evidence="1">Uncharacterized protein</fullName>
    </submittedName>
</protein>
<name>A0A4C1ZWT9_EUMVA</name>
<sequence length="226" mass="25661">MTILRKIIEYQQHRSMTSYCANDSVHKTKDTDAVERCTWFNFITPFSACSIHADCRRRLSPYQLDTLETVLLRAYYPPLVSFSRLTSVHNRLSHNSAKSLPKPYIPEKRWRKKSMKPYCGRSPCGLASGHLVVQMHPVAFSTDFKKEENVGHVYFRVPNQNGNNGTLTVWLRGPAKQDNGIAAAPAPRARNVLQEQRVTQLKILSQFASRCSEARPGLASRASTRL</sequence>
<gene>
    <name evidence="1" type="ORF">EVAR_68419_1</name>
</gene>
<accession>A0A4C1ZWT9</accession>
<reference evidence="1 2" key="1">
    <citation type="journal article" date="2019" name="Commun. Biol.">
        <title>The bagworm genome reveals a unique fibroin gene that provides high tensile strength.</title>
        <authorList>
            <person name="Kono N."/>
            <person name="Nakamura H."/>
            <person name="Ohtoshi R."/>
            <person name="Tomita M."/>
            <person name="Numata K."/>
            <person name="Arakawa K."/>
        </authorList>
    </citation>
    <scope>NUCLEOTIDE SEQUENCE [LARGE SCALE GENOMIC DNA]</scope>
</reference>
<evidence type="ECO:0000313" key="1">
    <source>
        <dbReference type="EMBL" id="GBP91077.1"/>
    </source>
</evidence>
<proteinExistence type="predicted"/>
<evidence type="ECO:0000313" key="2">
    <source>
        <dbReference type="Proteomes" id="UP000299102"/>
    </source>
</evidence>
<organism evidence="1 2">
    <name type="scientific">Eumeta variegata</name>
    <name type="common">Bagworm moth</name>
    <name type="synonym">Eumeta japonica</name>
    <dbReference type="NCBI Taxonomy" id="151549"/>
    <lineage>
        <taxon>Eukaryota</taxon>
        <taxon>Metazoa</taxon>
        <taxon>Ecdysozoa</taxon>
        <taxon>Arthropoda</taxon>
        <taxon>Hexapoda</taxon>
        <taxon>Insecta</taxon>
        <taxon>Pterygota</taxon>
        <taxon>Neoptera</taxon>
        <taxon>Endopterygota</taxon>
        <taxon>Lepidoptera</taxon>
        <taxon>Glossata</taxon>
        <taxon>Ditrysia</taxon>
        <taxon>Tineoidea</taxon>
        <taxon>Psychidae</taxon>
        <taxon>Oiketicinae</taxon>
        <taxon>Eumeta</taxon>
    </lineage>
</organism>
<comment type="caution">
    <text evidence="1">The sequence shown here is derived from an EMBL/GenBank/DDBJ whole genome shotgun (WGS) entry which is preliminary data.</text>
</comment>
<keyword evidence="2" id="KW-1185">Reference proteome</keyword>
<dbReference type="AlphaFoldDB" id="A0A4C1ZWT9"/>